<gene>
    <name evidence="1" type="ORF">CDD81_1227</name>
</gene>
<name>A0A2C5XKQ2_9HYPO</name>
<dbReference type="EMBL" id="NJET01000013">
    <property type="protein sequence ID" value="PHH65858.1"/>
    <property type="molecule type" value="Genomic_DNA"/>
</dbReference>
<dbReference type="AlphaFoldDB" id="A0A2C5XKQ2"/>
<dbReference type="Proteomes" id="UP000226192">
    <property type="component" value="Unassembled WGS sequence"/>
</dbReference>
<proteinExistence type="predicted"/>
<keyword evidence="2" id="KW-1185">Reference proteome</keyword>
<reference evidence="1 2" key="1">
    <citation type="submission" date="2017-06" db="EMBL/GenBank/DDBJ databases">
        <title>Ant-infecting Ophiocordyceps genomes reveal a high diversity of potential behavioral manipulation genes and a possible major role for enterotoxins.</title>
        <authorList>
            <person name="De Bekker C."/>
            <person name="Evans H.C."/>
            <person name="Brachmann A."/>
            <person name="Hughes D.P."/>
        </authorList>
    </citation>
    <scope>NUCLEOTIDE SEQUENCE [LARGE SCALE GENOMIC DNA]</scope>
    <source>
        <strain evidence="1 2">Map64</strain>
    </source>
</reference>
<accession>A0A2C5XKQ2</accession>
<evidence type="ECO:0000313" key="2">
    <source>
        <dbReference type="Proteomes" id="UP000226192"/>
    </source>
</evidence>
<evidence type="ECO:0000313" key="1">
    <source>
        <dbReference type="EMBL" id="PHH65858.1"/>
    </source>
</evidence>
<protein>
    <submittedName>
        <fullName evidence="1">Uncharacterized protein</fullName>
    </submittedName>
</protein>
<organism evidence="1 2">
    <name type="scientific">Ophiocordyceps australis</name>
    <dbReference type="NCBI Taxonomy" id="1399860"/>
    <lineage>
        <taxon>Eukaryota</taxon>
        <taxon>Fungi</taxon>
        <taxon>Dikarya</taxon>
        <taxon>Ascomycota</taxon>
        <taxon>Pezizomycotina</taxon>
        <taxon>Sordariomycetes</taxon>
        <taxon>Hypocreomycetidae</taxon>
        <taxon>Hypocreales</taxon>
        <taxon>Ophiocordycipitaceae</taxon>
        <taxon>Ophiocordyceps</taxon>
    </lineage>
</organism>
<comment type="caution">
    <text evidence="1">The sequence shown here is derived from an EMBL/GenBank/DDBJ whole genome shotgun (WGS) entry which is preliminary data.</text>
</comment>
<sequence>MPEDALFPPPDPEYDDEELNNYQVIKLHYERLSSQLSAKSRATWFSCMPCIKKTARNTKGPSWHRLGVNIRKRGCWISWLIIQDVYSWKRLGTYADHIISHWDVANGEAFGVDWPLDSMSLDARAQMPIKKTDRDEGDMEHKAKPDMATRREAEALVLKNRTCFKPRSAIAEGLKMPAKRPRASSNVSEVRIQDQIERYMTTKPETEGLVFENGVCSEPRPAIAEEFKAPSKRLRVSDPGDTRGKSLSWCNKYAVSSNGRGGESPKVMNVKELNLRLRALELQKAQGSKPPEDSRFISEDDRNDVLGDYCIMTRRDVERIGETVSKIAKELSDFKKGRKQDDKTIWDAIHYFSGSLDRLELSMQAQRGDIAALKRNKR</sequence>